<dbReference type="PANTHER" id="PTHR15503:SF36">
    <property type="entry name" value="RETROTRANSPOSON GAG-LIKE PROTEIN 5"/>
    <property type="match status" value="1"/>
</dbReference>
<evidence type="ECO:0000313" key="3">
    <source>
        <dbReference type="Ensembl" id="ENSCCRP00000151780.1"/>
    </source>
</evidence>
<dbReference type="InterPro" id="IPR005162">
    <property type="entry name" value="Retrotrans_gag_dom"/>
</dbReference>
<evidence type="ECO:0000256" key="1">
    <source>
        <dbReference type="SAM" id="MobiDB-lite"/>
    </source>
</evidence>
<keyword evidence="4" id="KW-1185">Reference proteome</keyword>
<dbReference type="PANTHER" id="PTHR15503">
    <property type="entry name" value="LDOC1 RELATED"/>
    <property type="match status" value="1"/>
</dbReference>
<name>A0A9J8BES9_CYPCA</name>
<dbReference type="Pfam" id="PF03732">
    <property type="entry name" value="Retrotrans_gag"/>
    <property type="match status" value="1"/>
</dbReference>
<dbReference type="AlphaFoldDB" id="A0A9J8BES9"/>
<dbReference type="GeneTree" id="ENSGT00950000183173"/>
<reference evidence="3" key="1">
    <citation type="submission" date="2025-08" db="UniProtKB">
        <authorList>
            <consortium name="Ensembl"/>
        </authorList>
    </citation>
    <scope>IDENTIFICATION</scope>
</reference>
<evidence type="ECO:0000259" key="2">
    <source>
        <dbReference type="Pfam" id="PF03732"/>
    </source>
</evidence>
<dbReference type="OMA" id="SKCCHES"/>
<feature type="domain" description="Retrotransposon gag" evidence="2">
    <location>
        <begin position="117"/>
        <end position="208"/>
    </location>
</feature>
<evidence type="ECO:0000313" key="4">
    <source>
        <dbReference type="Proteomes" id="UP001108240"/>
    </source>
</evidence>
<dbReference type="CDD" id="cd00303">
    <property type="entry name" value="retropepsin_like"/>
    <property type="match status" value="1"/>
</dbReference>
<dbReference type="Pfam" id="PF13975">
    <property type="entry name" value="gag-asp_proteas"/>
    <property type="match status" value="1"/>
</dbReference>
<dbReference type="Gene3D" id="2.40.70.10">
    <property type="entry name" value="Acid Proteases"/>
    <property type="match status" value="1"/>
</dbReference>
<dbReference type="Ensembl" id="ENSCCRT00000120227.1">
    <property type="protein sequence ID" value="ENSCCRP00000151780.1"/>
    <property type="gene ID" value="ENSCCRG00000080485.1"/>
</dbReference>
<dbReference type="InterPro" id="IPR021109">
    <property type="entry name" value="Peptidase_aspartic_dom_sf"/>
</dbReference>
<feature type="region of interest" description="Disordered" evidence="1">
    <location>
        <begin position="55"/>
        <end position="82"/>
    </location>
</feature>
<sequence>MEAASSTSLSEFIHHSVNRMDQQQESIVNTGRAVQALVTQVSELTQQIQQLTIPAAPPAPSVPRASTEPSYRPEPRLPVPENYSGEPNYCRTFITKCSMHFSLQPRTFETEESKVAFVLTLLSGRAALWGTAVWENRDPCCASFHSLSEEMKRVFDRAAAGKEAARELTELKQGNLSVADYSIRFRTLAAACKWNEEAQWDMFLHGLADRVHKEIYLLELPTSLNGLIDLALRVDARIERLGAHACPTRLPSTLESGSSSRENTVGPVFDHEPMQVGRARLTREEREAEVPRTVPVLWRLWTLSTLLPSKRASPVVNLRLLSGGISAGKSSTTSTLLPVKLRWANNTHTCHALLDSGAEGNFMDTNLAQHLKLPITPLSHQITVNALNGQVLPCITHTTGPITLLTSGNHTENIPFLLMDSPVAPIVLGHPWLVKHNPRVDWGSNTITSWSKCCHESCLVSACSAVSVSVFQEEATVLSNVPAEYLDLKEVFKRFMQFPVWLPGSCPYSSVLFVRCCLPRNPVHSSPPDAPTTTTDCSSQACVTLSCCIYSPPLPGSSSAIAVITIVSLGLSYIPVINKHYI</sequence>
<dbReference type="SUPFAM" id="SSF50630">
    <property type="entry name" value="Acid proteases"/>
    <property type="match status" value="1"/>
</dbReference>
<protein>
    <recommendedName>
        <fullName evidence="2">Retrotransposon gag domain-containing protein</fullName>
    </recommendedName>
</protein>
<accession>A0A9J8BES9</accession>
<dbReference type="InterPro" id="IPR032567">
    <property type="entry name" value="RTL1-rel"/>
</dbReference>
<dbReference type="Proteomes" id="UP001108240">
    <property type="component" value="Unplaced"/>
</dbReference>
<reference evidence="3" key="2">
    <citation type="submission" date="2025-09" db="UniProtKB">
        <authorList>
            <consortium name="Ensembl"/>
        </authorList>
    </citation>
    <scope>IDENTIFICATION</scope>
</reference>
<organism evidence="3 4">
    <name type="scientific">Cyprinus carpio carpio</name>
    <dbReference type="NCBI Taxonomy" id="630221"/>
    <lineage>
        <taxon>Eukaryota</taxon>
        <taxon>Metazoa</taxon>
        <taxon>Chordata</taxon>
        <taxon>Craniata</taxon>
        <taxon>Vertebrata</taxon>
        <taxon>Euteleostomi</taxon>
        <taxon>Actinopterygii</taxon>
        <taxon>Neopterygii</taxon>
        <taxon>Teleostei</taxon>
        <taxon>Ostariophysi</taxon>
        <taxon>Cypriniformes</taxon>
        <taxon>Cyprinidae</taxon>
        <taxon>Cyprininae</taxon>
        <taxon>Cyprinus</taxon>
    </lineage>
</organism>
<proteinExistence type="predicted"/>